<evidence type="ECO:0000313" key="2">
    <source>
        <dbReference type="Proteomes" id="UP000674938"/>
    </source>
</evidence>
<evidence type="ECO:0000313" key="1">
    <source>
        <dbReference type="EMBL" id="MBP1043695.1"/>
    </source>
</evidence>
<keyword evidence="2" id="KW-1185">Reference proteome</keyword>
<protein>
    <submittedName>
        <fullName evidence="1">Uncharacterized protein</fullName>
    </submittedName>
</protein>
<accession>A0A940SWW4</accession>
<organism evidence="1 2">
    <name type="scientific">Vagococcus allomyrinae</name>
    <dbReference type="NCBI Taxonomy" id="2794353"/>
    <lineage>
        <taxon>Bacteria</taxon>
        <taxon>Bacillati</taxon>
        <taxon>Bacillota</taxon>
        <taxon>Bacilli</taxon>
        <taxon>Lactobacillales</taxon>
        <taxon>Enterococcaceae</taxon>
        <taxon>Vagococcus</taxon>
    </lineage>
</organism>
<name>A0A940SWW4_9ENTE</name>
<sequence length="74" mass="8266">MIELNAPVSQDKMIELLDGLEKDGVTFTFKEKKGIKLYFDVNSEDVDGAARIAKNTIKEQPWGSVLYFQASGVK</sequence>
<dbReference type="AlphaFoldDB" id="A0A940SWW4"/>
<proteinExistence type="predicted"/>
<reference evidence="1" key="1">
    <citation type="submission" date="2020-12" db="EMBL/GenBank/DDBJ databases">
        <title>Vagococcus allomyrinae sp. nov. and Enterococcus lavae sp. nov., isolated from the larvae of Allomyrina dichotoma.</title>
        <authorList>
            <person name="Lee S.D."/>
        </authorList>
    </citation>
    <scope>NUCLEOTIDE SEQUENCE</scope>
    <source>
        <strain evidence="1">BWB3-3</strain>
    </source>
</reference>
<dbReference type="Proteomes" id="UP000674938">
    <property type="component" value="Unassembled WGS sequence"/>
</dbReference>
<gene>
    <name evidence="1" type="ORF">I6N95_21950</name>
</gene>
<comment type="caution">
    <text evidence="1">The sequence shown here is derived from an EMBL/GenBank/DDBJ whole genome shotgun (WGS) entry which is preliminary data.</text>
</comment>
<dbReference type="RefSeq" id="WP_209531508.1">
    <property type="nucleotide sequence ID" value="NZ_JAEEGA010000018.1"/>
</dbReference>
<dbReference type="EMBL" id="JAEEGA010000018">
    <property type="protein sequence ID" value="MBP1043695.1"/>
    <property type="molecule type" value="Genomic_DNA"/>
</dbReference>